<protein>
    <recommendedName>
        <fullName evidence="3">N-acetyltransferase domain-containing protein</fullName>
    </recommendedName>
</protein>
<dbReference type="Proteomes" id="UP000095342">
    <property type="component" value="Chromosome"/>
</dbReference>
<evidence type="ECO:0000313" key="5">
    <source>
        <dbReference type="Proteomes" id="UP000095342"/>
    </source>
</evidence>
<dbReference type="SUPFAM" id="SSF55729">
    <property type="entry name" value="Acyl-CoA N-acyltransferases (Nat)"/>
    <property type="match status" value="1"/>
</dbReference>
<dbReference type="PANTHER" id="PTHR43877:SF1">
    <property type="entry name" value="ACETYLTRANSFERASE"/>
    <property type="match status" value="1"/>
</dbReference>
<accession>A0A1D8K705</accession>
<dbReference type="EMBL" id="CP017448">
    <property type="protein sequence ID" value="AOV16749.1"/>
    <property type="molecule type" value="Genomic_DNA"/>
</dbReference>
<proteinExistence type="predicted"/>
<dbReference type="InterPro" id="IPR000182">
    <property type="entry name" value="GNAT_dom"/>
</dbReference>
<evidence type="ECO:0000256" key="1">
    <source>
        <dbReference type="ARBA" id="ARBA00022679"/>
    </source>
</evidence>
<evidence type="ECO:0000313" key="4">
    <source>
        <dbReference type="EMBL" id="AOV16749.1"/>
    </source>
</evidence>
<dbReference type="PROSITE" id="PS51186">
    <property type="entry name" value="GNAT"/>
    <property type="match status" value="1"/>
</dbReference>
<dbReference type="InterPro" id="IPR016181">
    <property type="entry name" value="Acyl_CoA_acyltransferase"/>
</dbReference>
<dbReference type="InterPro" id="IPR050832">
    <property type="entry name" value="Bact_Acetyltransf"/>
</dbReference>
<dbReference type="Pfam" id="PF13673">
    <property type="entry name" value="Acetyltransf_10"/>
    <property type="match status" value="1"/>
</dbReference>
<sequence length="147" mass="16202">MDSPLSLHIRTADWETDRDLLSGLRETVFVHEQGVPIELEIDEFDPRSLHLLAEYGDLAVGTGRLLEDGHIGRLAVLCKYRGLGVGKALLMALIGEARNRGFGEAVLSAQVHAIPFYERAGFTVCGPEFLDAGIPHREMRLPLKAVQ</sequence>
<keyword evidence="5" id="KW-1185">Reference proteome</keyword>
<name>A0A1D8K705_9GAMM</name>
<dbReference type="AlphaFoldDB" id="A0A1D8K705"/>
<feature type="domain" description="N-acetyltransferase" evidence="3">
    <location>
        <begin position="7"/>
        <end position="144"/>
    </location>
</feature>
<dbReference type="KEGG" id="aaeo:BJI67_06445"/>
<keyword evidence="2" id="KW-0012">Acyltransferase</keyword>
<keyword evidence="1" id="KW-0808">Transferase</keyword>
<evidence type="ECO:0000256" key="2">
    <source>
        <dbReference type="ARBA" id="ARBA00023315"/>
    </source>
</evidence>
<dbReference type="CDD" id="cd04301">
    <property type="entry name" value="NAT_SF"/>
    <property type="match status" value="1"/>
</dbReference>
<organism evidence="4 5">
    <name type="scientific">Acidihalobacter aeolianus</name>
    <dbReference type="NCBI Taxonomy" id="2792603"/>
    <lineage>
        <taxon>Bacteria</taxon>
        <taxon>Pseudomonadati</taxon>
        <taxon>Pseudomonadota</taxon>
        <taxon>Gammaproteobacteria</taxon>
        <taxon>Chromatiales</taxon>
        <taxon>Ectothiorhodospiraceae</taxon>
        <taxon>Acidihalobacter</taxon>
    </lineage>
</organism>
<dbReference type="GO" id="GO:0016747">
    <property type="term" value="F:acyltransferase activity, transferring groups other than amino-acyl groups"/>
    <property type="evidence" value="ECO:0007669"/>
    <property type="project" value="InterPro"/>
</dbReference>
<evidence type="ECO:0000259" key="3">
    <source>
        <dbReference type="PROSITE" id="PS51186"/>
    </source>
</evidence>
<gene>
    <name evidence="4" type="ORF">BJI67_06445</name>
</gene>
<reference evidence="4 5" key="1">
    <citation type="submission" date="2016-09" db="EMBL/GenBank/DDBJ databases">
        <title>Acidihalobacter prosperus V6 (DSM14174).</title>
        <authorList>
            <person name="Khaleque H.N."/>
            <person name="Ramsay J.P."/>
            <person name="Murphy R.J.T."/>
            <person name="Kaksonen A.H."/>
            <person name="Boxall N.J."/>
            <person name="Watkin E.L.J."/>
        </authorList>
    </citation>
    <scope>NUCLEOTIDE SEQUENCE [LARGE SCALE GENOMIC DNA]</scope>
    <source>
        <strain evidence="4 5">V6</strain>
    </source>
</reference>
<dbReference type="Gene3D" id="3.40.630.30">
    <property type="match status" value="1"/>
</dbReference>
<dbReference type="PANTHER" id="PTHR43877">
    <property type="entry name" value="AMINOALKYLPHOSPHONATE N-ACETYLTRANSFERASE-RELATED-RELATED"/>
    <property type="match status" value="1"/>
</dbReference>